<feature type="compositionally biased region" description="Polar residues" evidence="1">
    <location>
        <begin position="1"/>
        <end position="12"/>
    </location>
</feature>
<reference evidence="2" key="1">
    <citation type="submission" date="2014-09" db="EMBL/GenBank/DDBJ databases">
        <authorList>
            <person name="Magalhaes I.L.F."/>
            <person name="Oliveira U."/>
            <person name="Santos F.R."/>
            <person name="Vidigal T.H.D.A."/>
            <person name="Brescovit A.D."/>
            <person name="Santos A.J."/>
        </authorList>
    </citation>
    <scope>NUCLEOTIDE SEQUENCE</scope>
    <source>
        <tissue evidence="2">Shoot tissue taken approximately 20 cm above the soil surface</tissue>
    </source>
</reference>
<evidence type="ECO:0000313" key="2">
    <source>
        <dbReference type="EMBL" id="JAD56847.1"/>
    </source>
</evidence>
<reference evidence="2" key="2">
    <citation type="journal article" date="2015" name="Data Brief">
        <title>Shoot transcriptome of the giant reed, Arundo donax.</title>
        <authorList>
            <person name="Barrero R.A."/>
            <person name="Guerrero F.D."/>
            <person name="Moolhuijzen P."/>
            <person name="Goolsby J.A."/>
            <person name="Tidwell J."/>
            <person name="Bellgard S.E."/>
            <person name="Bellgard M.I."/>
        </authorList>
    </citation>
    <scope>NUCLEOTIDE SEQUENCE</scope>
    <source>
        <tissue evidence="2">Shoot tissue taken approximately 20 cm above the soil surface</tissue>
    </source>
</reference>
<dbReference type="EMBL" id="GBRH01241048">
    <property type="protein sequence ID" value="JAD56847.1"/>
    <property type="molecule type" value="Transcribed_RNA"/>
</dbReference>
<feature type="compositionally biased region" description="Basic and acidic residues" evidence="1">
    <location>
        <begin position="172"/>
        <end position="189"/>
    </location>
</feature>
<protein>
    <submittedName>
        <fullName evidence="2">Uncharacterized protein</fullName>
    </submittedName>
</protein>
<sequence length="238" mass="26858">MNTKGFGATSQHKACCGKHSVQQKEADAQQYGPEELKSMKRMRVELEKLRLLCERIIKREKLKRETVLCDHDILAKTKDAVVFSYLTSGANSESATTSVNNKSYSGTVQKSDDVTVDSTLSGKKTIRFCLNNRDGERETADSSRTLISFKRKLSERGSLTGKQLPQRPIASQKRENGEKRTKNKRETFQKELVMTSDQASTQNQRLPKGYAYVPRDSLSKEKTWNRNAQAHNPQEPGG</sequence>
<accession>A0A0A9BC13</accession>
<name>A0A0A9BC13_ARUDO</name>
<dbReference type="AlphaFoldDB" id="A0A0A9BC13"/>
<feature type="region of interest" description="Disordered" evidence="1">
    <location>
        <begin position="1"/>
        <end position="27"/>
    </location>
</feature>
<evidence type="ECO:0000256" key="1">
    <source>
        <dbReference type="SAM" id="MobiDB-lite"/>
    </source>
</evidence>
<feature type="region of interest" description="Disordered" evidence="1">
    <location>
        <begin position="152"/>
        <end position="238"/>
    </location>
</feature>
<organism evidence="2">
    <name type="scientific">Arundo donax</name>
    <name type="common">Giant reed</name>
    <name type="synonym">Donax arundinaceus</name>
    <dbReference type="NCBI Taxonomy" id="35708"/>
    <lineage>
        <taxon>Eukaryota</taxon>
        <taxon>Viridiplantae</taxon>
        <taxon>Streptophyta</taxon>
        <taxon>Embryophyta</taxon>
        <taxon>Tracheophyta</taxon>
        <taxon>Spermatophyta</taxon>
        <taxon>Magnoliopsida</taxon>
        <taxon>Liliopsida</taxon>
        <taxon>Poales</taxon>
        <taxon>Poaceae</taxon>
        <taxon>PACMAD clade</taxon>
        <taxon>Arundinoideae</taxon>
        <taxon>Arundineae</taxon>
        <taxon>Arundo</taxon>
    </lineage>
</organism>
<feature type="compositionally biased region" description="Polar residues" evidence="1">
    <location>
        <begin position="195"/>
        <end position="205"/>
    </location>
</feature>
<proteinExistence type="predicted"/>